<protein>
    <submittedName>
        <fullName evidence="2">Uncharacterized protein</fullName>
    </submittedName>
</protein>
<evidence type="ECO:0000256" key="1">
    <source>
        <dbReference type="SAM" id="MobiDB-lite"/>
    </source>
</evidence>
<dbReference type="Proteomes" id="UP000463951">
    <property type="component" value="Chromosome"/>
</dbReference>
<dbReference type="EMBL" id="AP019620">
    <property type="protein sequence ID" value="BBJ37407.1"/>
    <property type="molecule type" value="Genomic_DNA"/>
</dbReference>
<feature type="region of interest" description="Disordered" evidence="1">
    <location>
        <begin position="147"/>
        <end position="168"/>
    </location>
</feature>
<accession>A0A499UU58</accession>
<reference evidence="2 3" key="1">
    <citation type="journal article" date="2020" name="Int. J. Syst. Evol. Microbiol.">
        <title>Reclassification of Streptomyces castelarensis and Streptomyces sporoclivatus as later heterotypic synonyms of Streptomyces antimycoticus.</title>
        <authorList>
            <person name="Komaki H."/>
            <person name="Tamura T."/>
        </authorList>
    </citation>
    <scope>NUCLEOTIDE SEQUENCE [LARGE SCALE GENOMIC DNA]</scope>
    <source>
        <strain evidence="2 3">NBRC 100767</strain>
    </source>
</reference>
<evidence type="ECO:0000313" key="3">
    <source>
        <dbReference type="Proteomes" id="UP000463951"/>
    </source>
</evidence>
<gene>
    <name evidence="2" type="ORF">SSPO_001250</name>
</gene>
<evidence type="ECO:0000313" key="2">
    <source>
        <dbReference type="EMBL" id="BBJ37407.1"/>
    </source>
</evidence>
<proteinExistence type="predicted"/>
<feature type="compositionally biased region" description="Polar residues" evidence="1">
    <location>
        <begin position="151"/>
        <end position="168"/>
    </location>
</feature>
<name>A0A499UU58_9ACTN</name>
<dbReference type="AlphaFoldDB" id="A0A499UU58"/>
<sequence>MCIRMPGPFCPYGFRPTDVGPDRPTWSMPVEIYLSHKEKTGARDARRLLNRSRAKVRVVGVGSTWFHVVLKEQGSPAPSSGPGTAEDHRHWILARSSVSRPEKISYYLAHRPAGTTLDKLIHITGGRCMMGDGGMPPECEAGVRSGRLRTTRAQPLETAQRSARTPLQ</sequence>
<organism evidence="2 3">
    <name type="scientific">Streptomyces antimycoticus</name>
    <dbReference type="NCBI Taxonomy" id="68175"/>
    <lineage>
        <taxon>Bacteria</taxon>
        <taxon>Bacillati</taxon>
        <taxon>Actinomycetota</taxon>
        <taxon>Actinomycetes</taxon>
        <taxon>Kitasatosporales</taxon>
        <taxon>Streptomycetaceae</taxon>
        <taxon>Streptomyces</taxon>
        <taxon>Streptomyces violaceusniger group</taxon>
    </lineage>
</organism>